<evidence type="ECO:0000256" key="11">
    <source>
        <dbReference type="ARBA" id="ARBA00049558"/>
    </source>
</evidence>
<organism evidence="16 17">
    <name type="scientific">Panacibacter microcysteis</name>
    <dbReference type="NCBI Taxonomy" id="2793269"/>
    <lineage>
        <taxon>Bacteria</taxon>
        <taxon>Pseudomonadati</taxon>
        <taxon>Bacteroidota</taxon>
        <taxon>Chitinophagia</taxon>
        <taxon>Chitinophagales</taxon>
        <taxon>Chitinophagaceae</taxon>
        <taxon>Panacibacter</taxon>
    </lineage>
</organism>
<evidence type="ECO:0000256" key="13">
    <source>
        <dbReference type="PIRSR" id="PIRSR606262-3"/>
    </source>
</evidence>
<feature type="domain" description="CMP/dCMP-type deaminase" evidence="15">
    <location>
        <begin position="21"/>
        <end position="158"/>
    </location>
</feature>
<reference evidence="16" key="1">
    <citation type="submission" date="2020-11" db="EMBL/GenBank/DDBJ databases">
        <title>Bacterial whole genome sequence for Panacibacter sp. DH6.</title>
        <authorList>
            <person name="Le V."/>
            <person name="Ko S."/>
            <person name="Ahn C.-Y."/>
            <person name="Oh H.-M."/>
        </authorList>
    </citation>
    <scope>NUCLEOTIDE SEQUENCE</scope>
    <source>
        <strain evidence="16">DH6</strain>
    </source>
</reference>
<evidence type="ECO:0000256" key="12">
    <source>
        <dbReference type="PIRSR" id="PIRSR606262-1"/>
    </source>
</evidence>
<dbReference type="RefSeq" id="WP_196991855.1">
    <property type="nucleotide sequence ID" value="NZ_JADWYR010000002.1"/>
</dbReference>
<protein>
    <recommendedName>
        <fullName evidence="5 14">Cytidine deaminase</fullName>
        <ecNumber evidence="4 14">3.5.4.5</ecNumber>
    </recommendedName>
    <alternativeName>
        <fullName evidence="9 14">Cytidine aminohydrolase</fullName>
    </alternativeName>
</protein>
<dbReference type="PANTHER" id="PTHR11644">
    <property type="entry name" value="CYTIDINE DEAMINASE"/>
    <property type="match status" value="1"/>
</dbReference>
<dbReference type="PROSITE" id="PS51747">
    <property type="entry name" value="CYT_DCMP_DEAMINASES_2"/>
    <property type="match status" value="1"/>
</dbReference>
<accession>A0A931GYU2</accession>
<dbReference type="SUPFAM" id="SSF53927">
    <property type="entry name" value="Cytidine deaminase-like"/>
    <property type="match status" value="1"/>
</dbReference>
<evidence type="ECO:0000256" key="14">
    <source>
        <dbReference type="RuleBase" id="RU364006"/>
    </source>
</evidence>
<keyword evidence="8 13" id="KW-0862">Zinc</keyword>
<feature type="binding site" evidence="13">
    <location>
        <position position="115"/>
    </location>
    <ligand>
        <name>Zn(2+)</name>
        <dbReference type="ChEBI" id="CHEBI:29105"/>
        <note>catalytic</note>
    </ligand>
</feature>
<feature type="active site" description="Proton donor" evidence="12">
    <location>
        <position position="75"/>
    </location>
</feature>
<comment type="similarity">
    <text evidence="3 14">Belongs to the cytidine and deoxycytidylate deaminase family.</text>
</comment>
<dbReference type="EMBL" id="JADWYR010000002">
    <property type="protein sequence ID" value="MBG9377787.1"/>
    <property type="molecule type" value="Genomic_DNA"/>
</dbReference>
<comment type="catalytic activity">
    <reaction evidence="10 14">
        <text>2'-deoxycytidine + H2O + H(+) = 2'-deoxyuridine + NH4(+)</text>
        <dbReference type="Rhea" id="RHEA:13433"/>
        <dbReference type="ChEBI" id="CHEBI:15377"/>
        <dbReference type="ChEBI" id="CHEBI:15378"/>
        <dbReference type="ChEBI" id="CHEBI:15698"/>
        <dbReference type="ChEBI" id="CHEBI:16450"/>
        <dbReference type="ChEBI" id="CHEBI:28938"/>
        <dbReference type="EC" id="3.5.4.5"/>
    </reaction>
</comment>
<evidence type="ECO:0000256" key="6">
    <source>
        <dbReference type="ARBA" id="ARBA00022723"/>
    </source>
</evidence>
<feature type="binding site" evidence="13">
    <location>
        <position position="73"/>
    </location>
    <ligand>
        <name>Zn(2+)</name>
        <dbReference type="ChEBI" id="CHEBI:29105"/>
        <note>catalytic</note>
    </ligand>
</feature>
<dbReference type="InterPro" id="IPR050202">
    <property type="entry name" value="Cyt/Deoxycyt_deaminase"/>
</dbReference>
<dbReference type="GO" id="GO:0055086">
    <property type="term" value="P:nucleobase-containing small molecule metabolic process"/>
    <property type="evidence" value="ECO:0007669"/>
    <property type="project" value="UniProtKB-ARBA"/>
</dbReference>
<dbReference type="PROSITE" id="PS00903">
    <property type="entry name" value="CYT_DCMP_DEAMINASES_1"/>
    <property type="match status" value="1"/>
</dbReference>
<dbReference type="GO" id="GO:0005829">
    <property type="term" value="C:cytosol"/>
    <property type="evidence" value="ECO:0007669"/>
    <property type="project" value="TreeGrafter"/>
</dbReference>
<evidence type="ECO:0000313" key="16">
    <source>
        <dbReference type="EMBL" id="MBG9377787.1"/>
    </source>
</evidence>
<evidence type="ECO:0000256" key="4">
    <source>
        <dbReference type="ARBA" id="ARBA00012783"/>
    </source>
</evidence>
<dbReference type="Pfam" id="PF00383">
    <property type="entry name" value="dCMP_cyt_deam_1"/>
    <property type="match status" value="1"/>
</dbReference>
<dbReference type="EC" id="3.5.4.5" evidence="4 14"/>
<keyword evidence="6 13" id="KW-0479">Metal-binding</keyword>
<dbReference type="Proteomes" id="UP000628448">
    <property type="component" value="Unassembled WGS sequence"/>
</dbReference>
<comment type="function">
    <text evidence="2 14">This enzyme scavenges exogenous and endogenous cytidine and 2'-deoxycytidine for UMP synthesis.</text>
</comment>
<evidence type="ECO:0000256" key="3">
    <source>
        <dbReference type="ARBA" id="ARBA00006576"/>
    </source>
</evidence>
<dbReference type="InterPro" id="IPR002125">
    <property type="entry name" value="CMP_dCMP_dom"/>
</dbReference>
<dbReference type="InterPro" id="IPR006262">
    <property type="entry name" value="Cyt_deam_tetra"/>
</dbReference>
<keyword evidence="17" id="KW-1185">Reference proteome</keyword>
<dbReference type="InterPro" id="IPR016192">
    <property type="entry name" value="APOBEC/CMP_deaminase_Zn-bd"/>
</dbReference>
<evidence type="ECO:0000256" key="5">
    <source>
        <dbReference type="ARBA" id="ARBA00018266"/>
    </source>
</evidence>
<dbReference type="GO" id="GO:0042802">
    <property type="term" value="F:identical protein binding"/>
    <property type="evidence" value="ECO:0007669"/>
    <property type="project" value="UniProtKB-ARBA"/>
</dbReference>
<proteinExistence type="inferred from homology"/>
<dbReference type="GO" id="GO:0004126">
    <property type="term" value="F:cytidine deaminase activity"/>
    <property type="evidence" value="ECO:0007669"/>
    <property type="project" value="UniProtKB-UniRule"/>
</dbReference>
<keyword evidence="7 14" id="KW-0378">Hydrolase</keyword>
<name>A0A931GYU2_9BACT</name>
<dbReference type="NCBIfam" id="NF004064">
    <property type="entry name" value="PRK05578.1"/>
    <property type="match status" value="1"/>
</dbReference>
<comment type="cofactor">
    <cofactor evidence="1 13 14">
        <name>Zn(2+)</name>
        <dbReference type="ChEBI" id="CHEBI:29105"/>
    </cofactor>
</comment>
<evidence type="ECO:0000259" key="15">
    <source>
        <dbReference type="PROSITE" id="PS51747"/>
    </source>
</evidence>
<gene>
    <name evidence="16" type="primary">cdd</name>
    <name evidence="16" type="ORF">I5907_16215</name>
</gene>
<evidence type="ECO:0000313" key="17">
    <source>
        <dbReference type="Proteomes" id="UP000628448"/>
    </source>
</evidence>
<dbReference type="Gene3D" id="3.40.140.10">
    <property type="entry name" value="Cytidine Deaminase, domain 2"/>
    <property type="match status" value="1"/>
</dbReference>
<dbReference type="InterPro" id="IPR016193">
    <property type="entry name" value="Cytidine_deaminase-like"/>
</dbReference>
<feature type="binding site" evidence="13">
    <location>
        <position position="112"/>
    </location>
    <ligand>
        <name>Zn(2+)</name>
        <dbReference type="ChEBI" id="CHEBI:29105"/>
        <note>catalytic</note>
    </ligand>
</feature>
<dbReference type="NCBIfam" id="TIGR01354">
    <property type="entry name" value="cyt_deam_tetra"/>
    <property type="match status" value="1"/>
</dbReference>
<evidence type="ECO:0000256" key="8">
    <source>
        <dbReference type="ARBA" id="ARBA00022833"/>
    </source>
</evidence>
<dbReference type="PANTHER" id="PTHR11644:SF2">
    <property type="entry name" value="CYTIDINE DEAMINASE"/>
    <property type="match status" value="1"/>
</dbReference>
<dbReference type="AlphaFoldDB" id="A0A931GYU2"/>
<evidence type="ECO:0000256" key="9">
    <source>
        <dbReference type="ARBA" id="ARBA00032005"/>
    </source>
</evidence>
<evidence type="ECO:0000256" key="1">
    <source>
        <dbReference type="ARBA" id="ARBA00001947"/>
    </source>
</evidence>
<comment type="catalytic activity">
    <reaction evidence="11 14">
        <text>cytidine + H2O + H(+) = uridine + NH4(+)</text>
        <dbReference type="Rhea" id="RHEA:16069"/>
        <dbReference type="ChEBI" id="CHEBI:15377"/>
        <dbReference type="ChEBI" id="CHEBI:15378"/>
        <dbReference type="ChEBI" id="CHEBI:16704"/>
        <dbReference type="ChEBI" id="CHEBI:17562"/>
        <dbReference type="ChEBI" id="CHEBI:28938"/>
        <dbReference type="EC" id="3.5.4.5"/>
    </reaction>
</comment>
<sequence>MNKVLAQFEYEVYESFNELSAADKQLVTVARNATANAYAPYSNFNVAAAALLTNGQIVEGTNQENASFPVGICAERVVLAAVASQFPGTVIDTMAISYNNHHGTSSKPISPCGMCRQALTEFENRQHQPIRVILTGMQGSIYIIKEVKQLLPLHFSSSDLKEG</sequence>
<dbReference type="CDD" id="cd01283">
    <property type="entry name" value="cytidine_deaminase"/>
    <property type="match status" value="1"/>
</dbReference>
<comment type="caution">
    <text evidence="16">The sequence shown here is derived from an EMBL/GenBank/DDBJ whole genome shotgun (WGS) entry which is preliminary data.</text>
</comment>
<evidence type="ECO:0000256" key="10">
    <source>
        <dbReference type="ARBA" id="ARBA00049252"/>
    </source>
</evidence>
<dbReference type="GO" id="GO:0008270">
    <property type="term" value="F:zinc ion binding"/>
    <property type="evidence" value="ECO:0007669"/>
    <property type="project" value="UniProtKB-UniRule"/>
</dbReference>
<evidence type="ECO:0000256" key="2">
    <source>
        <dbReference type="ARBA" id="ARBA00003949"/>
    </source>
</evidence>
<dbReference type="GO" id="GO:0072527">
    <property type="term" value="P:pyrimidine-containing compound metabolic process"/>
    <property type="evidence" value="ECO:0007669"/>
    <property type="project" value="UniProtKB-ARBA"/>
</dbReference>
<evidence type="ECO:0000256" key="7">
    <source>
        <dbReference type="ARBA" id="ARBA00022801"/>
    </source>
</evidence>